<dbReference type="Pfam" id="PF12821">
    <property type="entry name" value="ThrE_2"/>
    <property type="match status" value="1"/>
</dbReference>
<dbReference type="EMBL" id="BAABZQ010000001">
    <property type="protein sequence ID" value="GAA6499168.1"/>
    <property type="molecule type" value="Genomic_DNA"/>
</dbReference>
<comment type="similarity">
    <text evidence="7">Belongs to the ThrE exporter (TC 2.A.79) family.</text>
</comment>
<evidence type="ECO:0000259" key="9">
    <source>
        <dbReference type="Pfam" id="PF12821"/>
    </source>
</evidence>
<dbReference type="PANTHER" id="PTHR34390">
    <property type="entry name" value="UPF0442 PROTEIN YJJB-RELATED"/>
    <property type="match status" value="1"/>
</dbReference>
<comment type="caution">
    <text evidence="10">The sequence shown here is derived from an EMBL/GenBank/DDBJ whole genome shotgun (WGS) entry which is preliminary data.</text>
</comment>
<evidence type="ECO:0000313" key="11">
    <source>
        <dbReference type="Proteomes" id="UP001600941"/>
    </source>
</evidence>
<dbReference type="InterPro" id="IPR024528">
    <property type="entry name" value="ThrE_2"/>
</dbReference>
<evidence type="ECO:0000256" key="2">
    <source>
        <dbReference type="ARBA" id="ARBA00022475"/>
    </source>
</evidence>
<gene>
    <name evidence="10" type="ORF">K340107D12_19840</name>
</gene>
<keyword evidence="5 8" id="KW-1133">Transmembrane helix</keyword>
<protein>
    <recommendedName>
        <fullName evidence="9">Threonine/Serine exporter ThrE domain-containing protein</fullName>
    </recommendedName>
</protein>
<sequence>MIMIQGAAQFVAAFLGTVAFSVLFSVPKEHYPLCGTIGGLGWLICWICTNPFHMSAVTGSFIATVFIVTASRIGSTVRKCPVTLFLIAGIFPLVPGIGIYRTVYYTLMQESAQSLYYGRQTLGIALAMVLGIVFVFEIPQKTINRVNRIFKGKNRRKN</sequence>
<evidence type="ECO:0000313" key="10">
    <source>
        <dbReference type="EMBL" id="GAA6499168.1"/>
    </source>
</evidence>
<feature type="domain" description="Threonine/Serine exporter ThrE" evidence="9">
    <location>
        <begin position="9"/>
        <end position="135"/>
    </location>
</feature>
<name>A0ABQ0BRK4_9FIRM</name>
<dbReference type="RefSeq" id="WP_081960510.1">
    <property type="nucleotide sequence ID" value="NZ_BAABZQ010000001.1"/>
</dbReference>
<evidence type="ECO:0000256" key="1">
    <source>
        <dbReference type="ARBA" id="ARBA00004651"/>
    </source>
</evidence>
<evidence type="ECO:0000256" key="6">
    <source>
        <dbReference type="ARBA" id="ARBA00023136"/>
    </source>
</evidence>
<evidence type="ECO:0000256" key="4">
    <source>
        <dbReference type="ARBA" id="ARBA00022692"/>
    </source>
</evidence>
<feature type="transmembrane region" description="Helical" evidence="8">
    <location>
        <begin position="120"/>
        <end position="138"/>
    </location>
</feature>
<comment type="subcellular location">
    <subcellularLocation>
        <location evidence="1">Cell membrane</location>
        <topology evidence="1">Multi-pass membrane protein</topology>
    </subcellularLocation>
</comment>
<proteinExistence type="inferred from homology"/>
<dbReference type="InterPro" id="IPR050539">
    <property type="entry name" value="ThrE_Dicarb/AminoAcid_Exp"/>
</dbReference>
<dbReference type="PANTHER" id="PTHR34390:SF1">
    <property type="entry name" value="SUCCINATE TRANSPORTER SUBUNIT YJJB-RELATED"/>
    <property type="match status" value="1"/>
</dbReference>
<keyword evidence="4 8" id="KW-0812">Transmembrane</keyword>
<feature type="transmembrane region" description="Helical" evidence="8">
    <location>
        <begin position="41"/>
        <end position="68"/>
    </location>
</feature>
<feature type="transmembrane region" description="Helical" evidence="8">
    <location>
        <begin position="80"/>
        <end position="100"/>
    </location>
</feature>
<keyword evidence="6 8" id="KW-0472">Membrane</keyword>
<accession>A0ABQ0BRK4</accession>
<keyword evidence="11" id="KW-1185">Reference proteome</keyword>
<evidence type="ECO:0000256" key="7">
    <source>
        <dbReference type="ARBA" id="ARBA00034125"/>
    </source>
</evidence>
<evidence type="ECO:0000256" key="5">
    <source>
        <dbReference type="ARBA" id="ARBA00022989"/>
    </source>
</evidence>
<organism evidence="10 11">
    <name type="scientific">Blautia parvula</name>
    <dbReference type="NCBI Taxonomy" id="2877527"/>
    <lineage>
        <taxon>Bacteria</taxon>
        <taxon>Bacillati</taxon>
        <taxon>Bacillota</taxon>
        <taxon>Clostridia</taxon>
        <taxon>Lachnospirales</taxon>
        <taxon>Lachnospiraceae</taxon>
        <taxon>Blautia</taxon>
    </lineage>
</organism>
<keyword evidence="3" id="KW-0997">Cell inner membrane</keyword>
<evidence type="ECO:0000256" key="8">
    <source>
        <dbReference type="SAM" id="Phobius"/>
    </source>
</evidence>
<dbReference type="Proteomes" id="UP001600941">
    <property type="component" value="Unassembled WGS sequence"/>
</dbReference>
<evidence type="ECO:0000256" key="3">
    <source>
        <dbReference type="ARBA" id="ARBA00022519"/>
    </source>
</evidence>
<reference evidence="10 11" key="1">
    <citation type="submission" date="2024-04" db="EMBL/GenBank/DDBJ databases">
        <title>Defined microbial consortia suppress multidrug-resistant proinflammatory Enterobacteriaceae via ecological control.</title>
        <authorList>
            <person name="Furuichi M."/>
            <person name="Kawaguchi T."/>
            <person name="Pust M."/>
            <person name="Yasuma K."/>
            <person name="Plichta D."/>
            <person name="Hasegawa N."/>
            <person name="Ohya T."/>
            <person name="Bhattarai S."/>
            <person name="Sasajima S."/>
            <person name="Aoto Y."/>
            <person name="Tuganbaev T."/>
            <person name="Yaginuma M."/>
            <person name="Ueda M."/>
            <person name="Okahashi N."/>
            <person name="Amafuji K."/>
            <person name="Kiridooshi Y."/>
            <person name="Sugita K."/>
            <person name="Strazar M."/>
            <person name="Skelly A."/>
            <person name="Suda W."/>
            <person name="Hattori M."/>
            <person name="Nakamoto N."/>
            <person name="Caballero S."/>
            <person name="Norman J."/>
            <person name="Olle B."/>
            <person name="Tanoue T."/>
            <person name="Arita M."/>
            <person name="Bucci V."/>
            <person name="Atarashi K."/>
            <person name="Xavier R."/>
            <person name="Honda K."/>
        </authorList>
    </citation>
    <scope>NUCLEOTIDE SEQUENCE [LARGE SCALE GENOMIC DNA]</scope>
    <source>
        <strain evidence="11">k34-0107-D12</strain>
    </source>
</reference>
<keyword evidence="2" id="KW-1003">Cell membrane</keyword>